<sequence length="412" mass="44075">MLAECLQPERRSCTLVPWGLGLRLGVSRPKDHSAQAVEGFSPTDAGSAALFPAPGPGLGLRVLAAGSARSVRWSLAAPPAFASSRALRAAAALRSRALPEPPHGQPAPRRRSSRPPGTPTPGVRGRRGGADWAPGPGSPRARQGALLLFPAPSCFALHHRAVSIRASPLSPALPEISSPSLRTPRRSPRQAGLKSRRGPAPERGADSHGEREGRYGSRFGGGGVGGGKRNFWAAGTDSRILRAFATPKYFDRSLLPPWIPFLPLSPSDTPVTHLVLLNGFNSSFKDCSNGCSAECPGEAGSKEVVETFKRVDVQLLFFNGADFPPQAKDLIITPATVLKEKPDPNTLVFGTVFTDHMLTVEWSSEFGWEKPHIKPLQNLSLHPGSSAFHYAVEVSTWELMMATYLVFTGVTK</sequence>
<comment type="caution">
    <text evidence="5">The sequence shown here is derived from an EMBL/GenBank/DDBJ whole genome shotgun (WGS) entry which is preliminary data.</text>
</comment>
<dbReference type="InterPro" id="IPR005786">
    <property type="entry name" value="B_amino_transII"/>
</dbReference>
<name>A0AB34H3M7_ESCRO</name>
<dbReference type="PANTHER" id="PTHR11825:SF70">
    <property type="entry name" value="BRANCHED-CHAIN-AMINO-ACID AMINOTRANSFERASE, CYTOSOLIC"/>
    <property type="match status" value="1"/>
</dbReference>
<proteinExistence type="inferred from homology"/>
<dbReference type="EMBL" id="JAIQCJ010002000">
    <property type="protein sequence ID" value="KAJ8786028.1"/>
    <property type="molecule type" value="Genomic_DNA"/>
</dbReference>
<evidence type="ECO:0000256" key="1">
    <source>
        <dbReference type="ARBA" id="ARBA00001933"/>
    </source>
</evidence>
<dbReference type="Proteomes" id="UP001159641">
    <property type="component" value="Unassembled WGS sequence"/>
</dbReference>
<keyword evidence="3" id="KW-0663">Pyridoxal phosphate</keyword>
<dbReference type="SUPFAM" id="SSF56752">
    <property type="entry name" value="D-aminoacid aminotransferase-like PLP-dependent enzymes"/>
    <property type="match status" value="1"/>
</dbReference>
<dbReference type="InterPro" id="IPR043131">
    <property type="entry name" value="BCAT-like_N"/>
</dbReference>
<dbReference type="GO" id="GO:0009099">
    <property type="term" value="P:L-valine biosynthetic process"/>
    <property type="evidence" value="ECO:0007669"/>
    <property type="project" value="TreeGrafter"/>
</dbReference>
<feature type="region of interest" description="Disordered" evidence="4">
    <location>
        <begin position="95"/>
        <end position="139"/>
    </location>
</feature>
<dbReference type="InterPro" id="IPR036038">
    <property type="entry name" value="Aminotransferase-like"/>
</dbReference>
<gene>
    <name evidence="5" type="ORF">J1605_006608</name>
</gene>
<reference evidence="5 6" key="1">
    <citation type="submission" date="2022-11" db="EMBL/GenBank/DDBJ databases">
        <title>Whole genome sequence of Eschrichtius robustus ER-17-0199.</title>
        <authorList>
            <person name="Bruniche-Olsen A."/>
            <person name="Black A.N."/>
            <person name="Fields C.J."/>
            <person name="Walden K."/>
            <person name="Dewoody J.A."/>
        </authorList>
    </citation>
    <scope>NUCLEOTIDE SEQUENCE [LARGE SCALE GENOMIC DNA]</scope>
    <source>
        <strain evidence="5">ER-17-0199</strain>
        <tissue evidence="5">Blubber</tissue>
    </source>
</reference>
<evidence type="ECO:0000256" key="4">
    <source>
        <dbReference type="SAM" id="MobiDB-lite"/>
    </source>
</evidence>
<protein>
    <submittedName>
        <fullName evidence="5">Uncharacterized protein</fullName>
    </submittedName>
</protein>
<organism evidence="5 6">
    <name type="scientific">Eschrichtius robustus</name>
    <name type="common">California gray whale</name>
    <name type="synonym">Eschrichtius gibbosus</name>
    <dbReference type="NCBI Taxonomy" id="9764"/>
    <lineage>
        <taxon>Eukaryota</taxon>
        <taxon>Metazoa</taxon>
        <taxon>Chordata</taxon>
        <taxon>Craniata</taxon>
        <taxon>Vertebrata</taxon>
        <taxon>Euteleostomi</taxon>
        <taxon>Mammalia</taxon>
        <taxon>Eutheria</taxon>
        <taxon>Laurasiatheria</taxon>
        <taxon>Artiodactyla</taxon>
        <taxon>Whippomorpha</taxon>
        <taxon>Cetacea</taxon>
        <taxon>Mysticeti</taxon>
        <taxon>Eschrichtiidae</taxon>
        <taxon>Eschrichtius</taxon>
    </lineage>
</organism>
<keyword evidence="6" id="KW-1185">Reference proteome</keyword>
<feature type="compositionally biased region" description="Basic and acidic residues" evidence="4">
    <location>
        <begin position="199"/>
        <end position="215"/>
    </location>
</feature>
<evidence type="ECO:0000313" key="6">
    <source>
        <dbReference type="Proteomes" id="UP001159641"/>
    </source>
</evidence>
<accession>A0AB34H3M7</accession>
<evidence type="ECO:0000256" key="2">
    <source>
        <dbReference type="ARBA" id="ARBA00009320"/>
    </source>
</evidence>
<evidence type="ECO:0000313" key="5">
    <source>
        <dbReference type="EMBL" id="KAJ8786028.1"/>
    </source>
</evidence>
<dbReference type="AlphaFoldDB" id="A0AB34H3M7"/>
<dbReference type="Gene3D" id="3.30.470.10">
    <property type="match status" value="1"/>
</dbReference>
<feature type="region of interest" description="Disordered" evidence="4">
    <location>
        <begin position="170"/>
        <end position="221"/>
    </location>
</feature>
<dbReference type="GO" id="GO:0004084">
    <property type="term" value="F:branched-chain-amino-acid transaminase activity"/>
    <property type="evidence" value="ECO:0007669"/>
    <property type="project" value="InterPro"/>
</dbReference>
<comment type="cofactor">
    <cofactor evidence="1">
        <name>pyridoxal 5'-phosphate</name>
        <dbReference type="ChEBI" id="CHEBI:597326"/>
    </cofactor>
</comment>
<dbReference type="PANTHER" id="PTHR11825">
    <property type="entry name" value="SUBGROUP IIII AMINOTRANSFERASE"/>
    <property type="match status" value="1"/>
</dbReference>
<comment type="similarity">
    <text evidence="2">Belongs to the class-IV pyridoxal-phosphate-dependent aminotransferase family.</text>
</comment>
<dbReference type="GO" id="GO:0009098">
    <property type="term" value="P:L-leucine biosynthetic process"/>
    <property type="evidence" value="ECO:0007669"/>
    <property type="project" value="TreeGrafter"/>
</dbReference>
<evidence type="ECO:0000256" key="3">
    <source>
        <dbReference type="ARBA" id="ARBA00022898"/>
    </source>
</evidence>
<dbReference type="GO" id="GO:0005739">
    <property type="term" value="C:mitochondrion"/>
    <property type="evidence" value="ECO:0007669"/>
    <property type="project" value="TreeGrafter"/>
</dbReference>